<reference evidence="3" key="1">
    <citation type="submission" date="2018-05" db="EMBL/GenBank/DDBJ databases">
        <title>Pseudarcicella sp. HME7025 Genome sequencing and assembly.</title>
        <authorList>
            <person name="Kim H."/>
            <person name="Kang H."/>
            <person name="Joh K."/>
        </authorList>
    </citation>
    <scope>NUCLEOTIDE SEQUENCE [LARGE SCALE GENOMIC DNA]</scope>
    <source>
        <strain evidence="3">HME7025</strain>
    </source>
</reference>
<proteinExistence type="predicted"/>
<evidence type="ECO:0000313" key="3">
    <source>
        <dbReference type="Proteomes" id="UP000245468"/>
    </source>
</evidence>
<dbReference type="Proteomes" id="UP000245468">
    <property type="component" value="Chromosome"/>
</dbReference>
<dbReference type="EMBL" id="CP029346">
    <property type="protein sequence ID" value="AWL08133.1"/>
    <property type="molecule type" value="Genomic_DNA"/>
</dbReference>
<dbReference type="OrthoDB" id="7391526at2"/>
<name>A0A2S2DRW6_9BACT</name>
<evidence type="ECO:0000259" key="1">
    <source>
        <dbReference type="Pfam" id="PF18922"/>
    </source>
</evidence>
<organism evidence="2 3">
    <name type="scientific">Aquirufa nivalisilvae</name>
    <dbReference type="NCBI Taxonomy" id="2516557"/>
    <lineage>
        <taxon>Bacteria</taxon>
        <taxon>Pseudomonadati</taxon>
        <taxon>Bacteroidota</taxon>
        <taxon>Cytophagia</taxon>
        <taxon>Cytophagales</taxon>
        <taxon>Flectobacillaceae</taxon>
        <taxon>Aquirufa</taxon>
    </lineage>
</organism>
<evidence type="ECO:0000313" key="2">
    <source>
        <dbReference type="EMBL" id="AWL08133.1"/>
    </source>
</evidence>
<dbReference type="KEGG" id="psez:HME7025_00250"/>
<keyword evidence="3" id="KW-1185">Reference proteome</keyword>
<sequence>MQTLVGIVIPIYKESISTLEQKSLLQCKKILGHYPIHFVLPEGLKAPYVQEYFPDASLEFFPPSFFTSTKSYNHLLIDPAFYARFSQHEFILIYQLDAYVFQDELVAWCQKGYDYIGAPKLKKKHWENKDAFQWPLIEPIMMNGGLSLRKVAPIIKFLNWYHRLFGTWPANEDSLFSVYHKRAFPLRFLLKLPTWKEALAFAFEQNPQISLQLNAGKLPFGCHAWEKYNPSFWEPFMEEKES</sequence>
<dbReference type="AlphaFoldDB" id="A0A2S2DRW6"/>
<dbReference type="Pfam" id="PF18922">
    <property type="entry name" value="DUF5672"/>
    <property type="match status" value="1"/>
</dbReference>
<dbReference type="RefSeq" id="WP_109321904.1">
    <property type="nucleotide sequence ID" value="NZ_CP029346.1"/>
</dbReference>
<feature type="domain" description="DUF5672" evidence="1">
    <location>
        <begin position="57"/>
        <end position="223"/>
    </location>
</feature>
<gene>
    <name evidence="2" type="ORF">HME7025_00250</name>
</gene>
<protein>
    <recommendedName>
        <fullName evidence="1">DUF5672 domain-containing protein</fullName>
    </recommendedName>
</protein>
<dbReference type="InterPro" id="IPR043729">
    <property type="entry name" value="DUF5672"/>
</dbReference>
<accession>A0A2S2DRW6</accession>